<feature type="domain" description="Ketoreductase" evidence="5">
    <location>
        <begin position="20"/>
        <end position="192"/>
    </location>
</feature>
<name>A0ABT9IJL8_9MICC</name>
<keyword evidence="7" id="KW-1185">Reference proteome</keyword>
<evidence type="ECO:0000256" key="1">
    <source>
        <dbReference type="ARBA" id="ARBA00006484"/>
    </source>
</evidence>
<dbReference type="PROSITE" id="PS00061">
    <property type="entry name" value="ADH_SHORT"/>
    <property type="match status" value="1"/>
</dbReference>
<dbReference type="SMART" id="SM00822">
    <property type="entry name" value="PKS_KR"/>
    <property type="match status" value="1"/>
</dbReference>
<dbReference type="EMBL" id="JAVALS010000001">
    <property type="protein sequence ID" value="MDP5225794.1"/>
    <property type="molecule type" value="Genomic_DNA"/>
</dbReference>
<dbReference type="RefSeq" id="WP_305994834.1">
    <property type="nucleotide sequence ID" value="NZ_JAVALS010000001.1"/>
</dbReference>
<evidence type="ECO:0000259" key="5">
    <source>
        <dbReference type="SMART" id="SM00822"/>
    </source>
</evidence>
<dbReference type="Pfam" id="PF00106">
    <property type="entry name" value="adh_short"/>
    <property type="match status" value="1"/>
</dbReference>
<dbReference type="Proteomes" id="UP001232725">
    <property type="component" value="Unassembled WGS sequence"/>
</dbReference>
<evidence type="ECO:0000256" key="3">
    <source>
        <dbReference type="ARBA" id="ARBA00023027"/>
    </source>
</evidence>
<dbReference type="InterPro" id="IPR036291">
    <property type="entry name" value="NAD(P)-bd_dom_sf"/>
</dbReference>
<evidence type="ECO:0000313" key="7">
    <source>
        <dbReference type="Proteomes" id="UP001232725"/>
    </source>
</evidence>
<comment type="caution">
    <text evidence="6">The sequence shown here is derived from an EMBL/GenBank/DDBJ whole genome shotgun (WGS) entry which is preliminary data.</text>
</comment>
<dbReference type="Gene3D" id="3.40.50.720">
    <property type="entry name" value="NAD(P)-binding Rossmann-like Domain"/>
    <property type="match status" value="1"/>
</dbReference>
<dbReference type="InterPro" id="IPR020904">
    <property type="entry name" value="Sc_DH/Rdtase_CS"/>
</dbReference>
<gene>
    <name evidence="6" type="ORF">Q9R02_01315</name>
</gene>
<dbReference type="InterPro" id="IPR057326">
    <property type="entry name" value="KR_dom"/>
</dbReference>
<dbReference type="PRINTS" id="PR00080">
    <property type="entry name" value="SDRFAMILY"/>
</dbReference>
<evidence type="ECO:0000256" key="2">
    <source>
        <dbReference type="ARBA" id="ARBA00023002"/>
    </source>
</evidence>
<evidence type="ECO:0000313" key="6">
    <source>
        <dbReference type="EMBL" id="MDP5225794.1"/>
    </source>
</evidence>
<dbReference type="PRINTS" id="PR00081">
    <property type="entry name" value="GDHRDH"/>
</dbReference>
<dbReference type="SUPFAM" id="SSF51735">
    <property type="entry name" value="NAD(P)-binding Rossmann-fold domains"/>
    <property type="match status" value="1"/>
</dbReference>
<sequence>MNHQSFGAGTGPVNLGLDGRRAVVTGAASGIGRAVTSALLVEGCTVYALDRDAAALNRLGEELRASGLRAGLTCLTVDLRDESAVVLALSTAGRDGGLDVLVSCAGVSGPVGTPLEATSAEDWRQVMEVNVMAPFLVLKHAFPLLRQGRDPAVVLLGSDSALVAAPRMAPYCASKAAVIQLGRALAVEWAEHRIRVNSVCPSVVDTPMSRADLERPEGFGGTAFPVQSTAQVAAQVLILLSPILAPVNGTTLLSDFAFSARSGFPA</sequence>
<dbReference type="InterPro" id="IPR002347">
    <property type="entry name" value="SDR_fam"/>
</dbReference>
<accession>A0ABT9IJL8</accession>
<dbReference type="CDD" id="cd05233">
    <property type="entry name" value="SDR_c"/>
    <property type="match status" value="1"/>
</dbReference>
<keyword evidence="3" id="KW-0520">NAD</keyword>
<evidence type="ECO:0000256" key="4">
    <source>
        <dbReference type="RuleBase" id="RU000363"/>
    </source>
</evidence>
<reference evidence="6 7" key="1">
    <citation type="submission" date="2023-08" db="EMBL/GenBank/DDBJ databases">
        <title>Arthrobacter horti sp. nov., isolated from forest soil.</title>
        <authorList>
            <person name="Park M."/>
        </authorList>
    </citation>
    <scope>NUCLEOTIDE SEQUENCE [LARGE SCALE GENOMIC DNA]</scope>
    <source>
        <strain evidence="6 7">YJM1</strain>
    </source>
</reference>
<proteinExistence type="inferred from homology"/>
<dbReference type="PANTHER" id="PTHR24321:SF8">
    <property type="entry name" value="ESTRADIOL 17-BETA-DEHYDROGENASE 8-RELATED"/>
    <property type="match status" value="1"/>
</dbReference>
<organism evidence="6 7">
    <name type="scientific">Arthrobacter horti</name>
    <dbReference type="NCBI Taxonomy" id="3068273"/>
    <lineage>
        <taxon>Bacteria</taxon>
        <taxon>Bacillati</taxon>
        <taxon>Actinomycetota</taxon>
        <taxon>Actinomycetes</taxon>
        <taxon>Micrococcales</taxon>
        <taxon>Micrococcaceae</taxon>
        <taxon>Arthrobacter</taxon>
    </lineage>
</organism>
<dbReference type="PANTHER" id="PTHR24321">
    <property type="entry name" value="DEHYDROGENASES, SHORT CHAIN"/>
    <property type="match status" value="1"/>
</dbReference>
<keyword evidence="2" id="KW-0560">Oxidoreductase</keyword>
<comment type="similarity">
    <text evidence="1 4">Belongs to the short-chain dehydrogenases/reductases (SDR) family.</text>
</comment>
<protein>
    <submittedName>
        <fullName evidence="6">SDR family NAD(P)-dependent oxidoreductase</fullName>
    </submittedName>
</protein>